<reference evidence="1 2" key="1">
    <citation type="submission" date="2019-05" db="EMBL/GenBank/DDBJ databases">
        <title>Another draft genome of Portunus trituberculatus and its Hox gene families provides insights of decapod evolution.</title>
        <authorList>
            <person name="Jeong J.-H."/>
            <person name="Song I."/>
            <person name="Kim S."/>
            <person name="Choi T."/>
            <person name="Kim D."/>
            <person name="Ryu S."/>
            <person name="Kim W."/>
        </authorList>
    </citation>
    <scope>NUCLEOTIDE SEQUENCE [LARGE SCALE GENOMIC DNA]</scope>
    <source>
        <tissue evidence="1">Muscle</tissue>
    </source>
</reference>
<dbReference type="EMBL" id="VSRR010103061">
    <property type="protein sequence ID" value="MPC95667.1"/>
    <property type="molecule type" value="Genomic_DNA"/>
</dbReference>
<evidence type="ECO:0000313" key="1">
    <source>
        <dbReference type="EMBL" id="MPC95667.1"/>
    </source>
</evidence>
<gene>
    <name evidence="1" type="ORF">E2C01_090887</name>
</gene>
<dbReference type="Proteomes" id="UP000324222">
    <property type="component" value="Unassembled WGS sequence"/>
</dbReference>
<accession>A0A5B7JRD3</accession>
<evidence type="ECO:0000313" key="2">
    <source>
        <dbReference type="Proteomes" id="UP000324222"/>
    </source>
</evidence>
<proteinExistence type="predicted"/>
<sequence>MEVLSSLFAASLSSSYSSISSVSLTAHTKPSTDRTAGDFTGMALSVSVVSRSSSPSLSTLASPYAARLLVRLGDFRTPSYYWCI</sequence>
<keyword evidence="2" id="KW-1185">Reference proteome</keyword>
<name>A0A5B7JRD3_PORTR</name>
<organism evidence="1 2">
    <name type="scientific">Portunus trituberculatus</name>
    <name type="common">Swimming crab</name>
    <name type="synonym">Neptunus trituberculatus</name>
    <dbReference type="NCBI Taxonomy" id="210409"/>
    <lineage>
        <taxon>Eukaryota</taxon>
        <taxon>Metazoa</taxon>
        <taxon>Ecdysozoa</taxon>
        <taxon>Arthropoda</taxon>
        <taxon>Crustacea</taxon>
        <taxon>Multicrustacea</taxon>
        <taxon>Malacostraca</taxon>
        <taxon>Eumalacostraca</taxon>
        <taxon>Eucarida</taxon>
        <taxon>Decapoda</taxon>
        <taxon>Pleocyemata</taxon>
        <taxon>Brachyura</taxon>
        <taxon>Eubrachyura</taxon>
        <taxon>Portunoidea</taxon>
        <taxon>Portunidae</taxon>
        <taxon>Portuninae</taxon>
        <taxon>Portunus</taxon>
    </lineage>
</organism>
<dbReference type="AlphaFoldDB" id="A0A5B7JRD3"/>
<protein>
    <submittedName>
        <fullName evidence="1">Uncharacterized protein</fullName>
    </submittedName>
</protein>
<comment type="caution">
    <text evidence="1">The sequence shown here is derived from an EMBL/GenBank/DDBJ whole genome shotgun (WGS) entry which is preliminary data.</text>
</comment>